<feature type="domain" description="G-protein coupled receptors family 1 profile" evidence="14">
    <location>
        <begin position="70"/>
        <end position="404"/>
    </location>
</feature>
<dbReference type="GO" id="GO:0045202">
    <property type="term" value="C:synapse"/>
    <property type="evidence" value="ECO:0007669"/>
    <property type="project" value="GOC"/>
</dbReference>
<dbReference type="PROSITE" id="PS50262">
    <property type="entry name" value="G_PROTEIN_RECEP_F1_2"/>
    <property type="match status" value="1"/>
</dbReference>
<evidence type="ECO:0000313" key="15">
    <source>
        <dbReference type="Proteomes" id="UP001318040"/>
    </source>
</evidence>
<keyword evidence="7 13" id="KW-0472">Membrane</keyword>
<dbReference type="InterPro" id="IPR002231">
    <property type="entry name" value="5HT_rcpt"/>
</dbReference>
<dbReference type="Pfam" id="PF00001">
    <property type="entry name" value="7tm_1"/>
    <property type="match status" value="1"/>
</dbReference>
<keyword evidence="8" id="KW-1015">Disulfide bond</keyword>
<keyword evidence="5 13" id="KW-1133">Transmembrane helix</keyword>
<name>A0AAJ7UBT4_PETMA</name>
<keyword evidence="2" id="KW-1003">Cell membrane</keyword>
<dbReference type="GO" id="GO:0005886">
    <property type="term" value="C:plasma membrane"/>
    <property type="evidence" value="ECO:0007669"/>
    <property type="project" value="UniProtKB-SubCell"/>
</dbReference>
<dbReference type="AlphaFoldDB" id="A0AAJ7UBT4"/>
<evidence type="ECO:0000256" key="12">
    <source>
        <dbReference type="SAM" id="MobiDB-lite"/>
    </source>
</evidence>
<proteinExistence type="inferred from homology"/>
<evidence type="ECO:0000256" key="11">
    <source>
        <dbReference type="RuleBase" id="RU000688"/>
    </source>
</evidence>
<feature type="compositionally biased region" description="Low complexity" evidence="12">
    <location>
        <begin position="504"/>
        <end position="515"/>
    </location>
</feature>
<dbReference type="GO" id="GO:0051209">
    <property type="term" value="P:release of sequestered calcium ion into cytosol"/>
    <property type="evidence" value="ECO:0007669"/>
    <property type="project" value="TreeGrafter"/>
</dbReference>
<dbReference type="GeneID" id="116956238"/>
<organism evidence="15 16">
    <name type="scientific">Petromyzon marinus</name>
    <name type="common">Sea lamprey</name>
    <dbReference type="NCBI Taxonomy" id="7757"/>
    <lineage>
        <taxon>Eukaryota</taxon>
        <taxon>Metazoa</taxon>
        <taxon>Chordata</taxon>
        <taxon>Craniata</taxon>
        <taxon>Vertebrata</taxon>
        <taxon>Cyclostomata</taxon>
        <taxon>Hyperoartia</taxon>
        <taxon>Petromyzontiformes</taxon>
        <taxon>Petromyzontidae</taxon>
        <taxon>Petromyzon</taxon>
    </lineage>
</organism>
<dbReference type="GO" id="GO:0030425">
    <property type="term" value="C:dendrite"/>
    <property type="evidence" value="ECO:0007669"/>
    <property type="project" value="TreeGrafter"/>
</dbReference>
<keyword evidence="4 11" id="KW-0812">Transmembrane</keyword>
<evidence type="ECO:0000256" key="6">
    <source>
        <dbReference type="ARBA" id="ARBA00023040"/>
    </source>
</evidence>
<dbReference type="PROSITE" id="PS00237">
    <property type="entry name" value="G_PROTEIN_RECEP_F1_1"/>
    <property type="match status" value="1"/>
</dbReference>
<protein>
    <submittedName>
        <fullName evidence="16">5-hydroxytryptamine receptor 2A-like</fullName>
    </submittedName>
</protein>
<feature type="region of interest" description="Disordered" evidence="12">
    <location>
        <begin position="261"/>
        <end position="286"/>
    </location>
</feature>
<evidence type="ECO:0000256" key="7">
    <source>
        <dbReference type="ARBA" id="ARBA00023136"/>
    </source>
</evidence>
<feature type="transmembrane region" description="Helical" evidence="13">
    <location>
        <begin position="171"/>
        <end position="193"/>
    </location>
</feature>
<comment type="similarity">
    <text evidence="11">Belongs to the G-protein coupled receptor 1 family.</text>
</comment>
<dbReference type="InterPro" id="IPR000276">
    <property type="entry name" value="GPCR_Rhodpsn"/>
</dbReference>
<dbReference type="RefSeq" id="XP_032833561.1">
    <property type="nucleotide sequence ID" value="XM_032977670.1"/>
</dbReference>
<dbReference type="Gene3D" id="1.20.1070.10">
    <property type="entry name" value="Rhodopsin 7-helix transmembrane proteins"/>
    <property type="match status" value="1"/>
</dbReference>
<feature type="transmembrane region" description="Helical" evidence="13">
    <location>
        <begin position="347"/>
        <end position="368"/>
    </location>
</feature>
<dbReference type="PANTHER" id="PTHR24247">
    <property type="entry name" value="5-HYDROXYTRYPTAMINE RECEPTOR"/>
    <property type="match status" value="1"/>
</dbReference>
<dbReference type="CTD" id="3356"/>
<evidence type="ECO:0000256" key="10">
    <source>
        <dbReference type="ARBA" id="ARBA00023224"/>
    </source>
</evidence>
<sequence length="515" mass="54519">MQASGEPEALANVSAGRQRPAGWLDATAGETASVVNGSGGNISVDLRKGVGHLNLPVLLLFVVVFLTIAGNVLVILAVSLEKKLQTATNYFLMSLAVADMLVGILVMPISLLNILYGFKWPLPLSLCPVWIYLDVLFSTASIMHLCAISLDRYIAIKKPIEHSRFNSRTKALLKILAVWVISVGISMPVPVLGLQDLAYVYTDGSCQMNISDFIIYGSLSSFFLPLIIMVASYVSTTRVLRQQALLCEGMNGCSNSSSYSSSYSSGGGNNNHGRGRATSLTSATPPEAVGLPGGGPHVALSALDGVSAPPEAALLPHRAGRAKSRSVTPSQKRTMQAITNEQRASKVLGIVFLLFVGMWCPFFITNVLSALCPADACNRHAMAALLDVFVWVGYVSSGVNPLVYTLFNRTYRQAFARYIACNFKTPQNAAAASRGMNREPSHNASMLASARDSLVPSSSTPGFSSSYSLHSLIGNARSPNGRQLPAGPERDGDAAAITRGGSGSVSASAVADSRV</sequence>
<accession>A0AAJ7UBT4</accession>
<evidence type="ECO:0000256" key="4">
    <source>
        <dbReference type="ARBA" id="ARBA00022692"/>
    </source>
</evidence>
<keyword evidence="6 11" id="KW-0297">G-protein coupled receptor</keyword>
<dbReference type="KEGG" id="pmrn:116956238"/>
<dbReference type="Proteomes" id="UP001318040">
    <property type="component" value="Chromosome 64"/>
</dbReference>
<comment type="subcellular location">
    <subcellularLocation>
        <location evidence="1">Cell membrane</location>
        <topology evidence="1">Multi-pass membrane protein</topology>
    </subcellularLocation>
</comment>
<feature type="transmembrane region" description="Helical" evidence="13">
    <location>
        <begin position="57"/>
        <end position="78"/>
    </location>
</feature>
<dbReference type="PRINTS" id="PR01101">
    <property type="entry name" value="5HTRECEPTOR"/>
</dbReference>
<dbReference type="SUPFAM" id="SSF81321">
    <property type="entry name" value="Family A G protein-coupled receptor-like"/>
    <property type="match status" value="1"/>
</dbReference>
<dbReference type="GO" id="GO:0007210">
    <property type="term" value="P:serotonin receptor signaling pathway"/>
    <property type="evidence" value="ECO:0007669"/>
    <property type="project" value="TreeGrafter"/>
</dbReference>
<evidence type="ECO:0000256" key="1">
    <source>
        <dbReference type="ARBA" id="ARBA00004651"/>
    </source>
</evidence>
<keyword evidence="9 11" id="KW-0675">Receptor</keyword>
<keyword evidence="3" id="KW-0085">Behavior</keyword>
<evidence type="ECO:0000256" key="8">
    <source>
        <dbReference type="ARBA" id="ARBA00023157"/>
    </source>
</evidence>
<evidence type="ECO:0000259" key="14">
    <source>
        <dbReference type="PROSITE" id="PS50262"/>
    </source>
</evidence>
<keyword evidence="15" id="KW-1185">Reference proteome</keyword>
<feature type="transmembrane region" description="Helical" evidence="13">
    <location>
        <begin position="130"/>
        <end position="150"/>
    </location>
</feature>
<evidence type="ECO:0000256" key="5">
    <source>
        <dbReference type="ARBA" id="ARBA00022989"/>
    </source>
</evidence>
<evidence type="ECO:0000313" key="16">
    <source>
        <dbReference type="RefSeq" id="XP_032833561.1"/>
    </source>
</evidence>
<evidence type="ECO:0000256" key="2">
    <source>
        <dbReference type="ARBA" id="ARBA00022475"/>
    </source>
</evidence>
<dbReference type="PRINTS" id="PR00237">
    <property type="entry name" value="GPCRRHODOPSN"/>
</dbReference>
<dbReference type="GO" id="GO:0004993">
    <property type="term" value="F:G protein-coupled serotonin receptor activity"/>
    <property type="evidence" value="ECO:0007669"/>
    <property type="project" value="InterPro"/>
</dbReference>
<keyword evidence="10 11" id="KW-0807">Transducer</keyword>
<reference evidence="16" key="1">
    <citation type="submission" date="2025-08" db="UniProtKB">
        <authorList>
            <consortium name="RefSeq"/>
        </authorList>
    </citation>
    <scope>IDENTIFICATION</scope>
    <source>
        <tissue evidence="16">Sperm</tissue>
    </source>
</reference>
<dbReference type="GO" id="GO:0007268">
    <property type="term" value="P:chemical synaptic transmission"/>
    <property type="evidence" value="ECO:0007669"/>
    <property type="project" value="TreeGrafter"/>
</dbReference>
<gene>
    <name evidence="16" type="primary">LOC116956238</name>
</gene>
<dbReference type="SMART" id="SM01381">
    <property type="entry name" value="7TM_GPCR_Srsx"/>
    <property type="match status" value="1"/>
</dbReference>
<dbReference type="GO" id="GO:0007208">
    <property type="term" value="P:phospholipase C-activating serotonin receptor signaling pathway"/>
    <property type="evidence" value="ECO:0007669"/>
    <property type="project" value="TreeGrafter"/>
</dbReference>
<dbReference type="PANTHER" id="PTHR24247:SF222">
    <property type="entry name" value="5-HYDROXYTRYPTAMINE (SEROTONIN) RECEPTOR 2B, ISOFORM E"/>
    <property type="match status" value="1"/>
</dbReference>
<evidence type="ECO:0000256" key="9">
    <source>
        <dbReference type="ARBA" id="ARBA00023170"/>
    </source>
</evidence>
<dbReference type="InterPro" id="IPR017452">
    <property type="entry name" value="GPCR_Rhodpsn_7TM"/>
</dbReference>
<feature type="transmembrane region" description="Helical" evidence="13">
    <location>
        <begin position="213"/>
        <end position="234"/>
    </location>
</feature>
<evidence type="ECO:0000256" key="13">
    <source>
        <dbReference type="SAM" id="Phobius"/>
    </source>
</evidence>
<dbReference type="GO" id="GO:0030594">
    <property type="term" value="F:neurotransmitter receptor activity"/>
    <property type="evidence" value="ECO:0007669"/>
    <property type="project" value="TreeGrafter"/>
</dbReference>
<evidence type="ECO:0000256" key="3">
    <source>
        <dbReference type="ARBA" id="ARBA00022610"/>
    </source>
</evidence>
<feature type="transmembrane region" description="Helical" evidence="13">
    <location>
        <begin position="388"/>
        <end position="407"/>
    </location>
</feature>
<dbReference type="GO" id="GO:0007187">
    <property type="term" value="P:G protein-coupled receptor signaling pathway, coupled to cyclic nucleotide second messenger"/>
    <property type="evidence" value="ECO:0007669"/>
    <property type="project" value="TreeGrafter"/>
</dbReference>
<feature type="transmembrane region" description="Helical" evidence="13">
    <location>
        <begin position="90"/>
        <end position="118"/>
    </location>
</feature>
<feature type="region of interest" description="Disordered" evidence="12">
    <location>
        <begin position="477"/>
        <end position="515"/>
    </location>
</feature>